<dbReference type="RefSeq" id="XP_001942142.2">
    <property type="nucleotide sequence ID" value="XM_001942107.2"/>
</dbReference>
<protein>
    <submittedName>
        <fullName evidence="9">Pyr-redox-3 multi-domain protein</fullName>
    </submittedName>
</protein>
<dbReference type="EMBL" id="NQIK02000002">
    <property type="protein sequence ID" value="KAF7574074.1"/>
    <property type="molecule type" value="Genomic_DNA"/>
</dbReference>
<reference evidence="9 10" key="1">
    <citation type="journal article" date="2018" name="BMC Genomics">
        <title>Comparative genomics of the wheat fungal pathogen Pyrenophora tritici-repentis reveals chromosomal variations and genome plasticity.</title>
        <authorList>
            <person name="Moolhuijzen P."/>
            <person name="See P.T."/>
            <person name="Hane J.K."/>
            <person name="Shi G."/>
            <person name="Liu Z."/>
            <person name="Oliver R.P."/>
            <person name="Moffat C.S."/>
        </authorList>
    </citation>
    <scope>NUCLEOTIDE SEQUENCE [LARGE SCALE GENOMIC DNA]</scope>
    <source>
        <strain evidence="9">M4</strain>
    </source>
</reference>
<dbReference type="InterPro" id="IPR020946">
    <property type="entry name" value="Flavin_mOase-like"/>
</dbReference>
<keyword evidence="6" id="KW-0560">Oxidoreductase</keyword>
<evidence type="ECO:0000256" key="5">
    <source>
        <dbReference type="ARBA" id="ARBA00022857"/>
    </source>
</evidence>
<proteinExistence type="inferred from homology"/>
<comment type="cofactor">
    <cofactor evidence="1">
        <name>FAD</name>
        <dbReference type="ChEBI" id="CHEBI:57692"/>
    </cofactor>
</comment>
<dbReference type="SUPFAM" id="SSF51905">
    <property type="entry name" value="FAD/NAD(P)-binding domain"/>
    <property type="match status" value="1"/>
</dbReference>
<dbReference type="KEGG" id="ptrr:6350129"/>
<keyword evidence="5" id="KW-0521">NADP</keyword>
<dbReference type="InterPro" id="IPR043502">
    <property type="entry name" value="DNA/RNA_pol_sf"/>
</dbReference>
<dbReference type="InterPro" id="IPR013103">
    <property type="entry name" value="RVT_2"/>
</dbReference>
<keyword evidence="3" id="KW-0285">Flavoprotein</keyword>
<comment type="similarity">
    <text evidence="2">Belongs to the FAD-binding monooxygenase family.</text>
</comment>
<accession>A0A834VTJ1</accession>
<evidence type="ECO:0000256" key="7">
    <source>
        <dbReference type="ARBA" id="ARBA00023033"/>
    </source>
</evidence>
<dbReference type="GO" id="GO:0004499">
    <property type="term" value="F:N,N-dimethylaniline monooxygenase activity"/>
    <property type="evidence" value="ECO:0007669"/>
    <property type="project" value="InterPro"/>
</dbReference>
<evidence type="ECO:0000313" key="10">
    <source>
        <dbReference type="Proteomes" id="UP000245464"/>
    </source>
</evidence>
<dbReference type="GeneID" id="6350129"/>
<keyword evidence="4" id="KW-0274">FAD</keyword>
<dbReference type="SUPFAM" id="SSF56672">
    <property type="entry name" value="DNA/RNA polymerases"/>
    <property type="match status" value="1"/>
</dbReference>
<evidence type="ECO:0000259" key="8">
    <source>
        <dbReference type="Pfam" id="PF07727"/>
    </source>
</evidence>
<dbReference type="Gene3D" id="3.50.50.60">
    <property type="entry name" value="FAD/NAD(P)-binding domain"/>
    <property type="match status" value="2"/>
</dbReference>
<dbReference type="GO" id="GO:0050660">
    <property type="term" value="F:flavin adenine dinucleotide binding"/>
    <property type="evidence" value="ECO:0007669"/>
    <property type="project" value="InterPro"/>
</dbReference>
<organism evidence="9 10">
    <name type="scientific">Pyrenophora tritici-repentis</name>
    <dbReference type="NCBI Taxonomy" id="45151"/>
    <lineage>
        <taxon>Eukaryota</taxon>
        <taxon>Fungi</taxon>
        <taxon>Dikarya</taxon>
        <taxon>Ascomycota</taxon>
        <taxon>Pezizomycotina</taxon>
        <taxon>Dothideomycetes</taxon>
        <taxon>Pleosporomycetidae</taxon>
        <taxon>Pleosporales</taxon>
        <taxon>Pleosporineae</taxon>
        <taxon>Pleosporaceae</taxon>
        <taxon>Pyrenophora</taxon>
    </lineage>
</organism>
<name>A0A834VTJ1_9PLEO</name>
<dbReference type="Proteomes" id="UP000245464">
    <property type="component" value="Chromosome 2"/>
</dbReference>
<dbReference type="InterPro" id="IPR050775">
    <property type="entry name" value="FAD-binding_Monooxygenases"/>
</dbReference>
<dbReference type="Pfam" id="PF07727">
    <property type="entry name" value="RVT_2"/>
    <property type="match status" value="1"/>
</dbReference>
<evidence type="ECO:0000256" key="3">
    <source>
        <dbReference type="ARBA" id="ARBA00022630"/>
    </source>
</evidence>
<evidence type="ECO:0000256" key="6">
    <source>
        <dbReference type="ARBA" id="ARBA00023002"/>
    </source>
</evidence>
<dbReference type="PANTHER" id="PTHR43098:SF3">
    <property type="entry name" value="L-ORNITHINE N(5)-MONOOXYGENASE-RELATED"/>
    <property type="match status" value="1"/>
</dbReference>
<feature type="domain" description="Reverse transcriptase Ty1/copia-type" evidence="8">
    <location>
        <begin position="8"/>
        <end position="233"/>
    </location>
</feature>
<dbReference type="GO" id="GO:0050661">
    <property type="term" value="F:NADP binding"/>
    <property type="evidence" value="ECO:0007669"/>
    <property type="project" value="InterPro"/>
</dbReference>
<evidence type="ECO:0000256" key="1">
    <source>
        <dbReference type="ARBA" id="ARBA00001974"/>
    </source>
</evidence>
<dbReference type="InterPro" id="IPR036188">
    <property type="entry name" value="FAD/NAD-bd_sf"/>
</dbReference>
<dbReference type="Pfam" id="PF00743">
    <property type="entry name" value="FMO-like"/>
    <property type="match status" value="1"/>
</dbReference>
<evidence type="ECO:0000256" key="4">
    <source>
        <dbReference type="ARBA" id="ARBA00022827"/>
    </source>
</evidence>
<keyword evidence="7" id="KW-0503">Monooxygenase</keyword>
<gene>
    <name evidence="9" type="ORF">PtrM4_056970</name>
</gene>
<evidence type="ECO:0000256" key="2">
    <source>
        <dbReference type="ARBA" id="ARBA00010139"/>
    </source>
</evidence>
<sequence>MSATVGDSQRLPLMWVFTYKFDEDGLLCKYKARLVVRGDLQEDWGDTYAATLAARVFRFLMALTAAFGLKAYQYDVLNAFLNAPLEKLVYVKTPDPYIEELGKILELKRALYGLKDAPLLWYKHLKETLIKLGLKSVKGVPCLFTNERLSDIFFYVDDIVVLVHPDHLDDHQKFERRLEAVYDLRKLGELKWFLGIRVLRDWTAGTIWLTQDSFIEKVVNKYDLDQKSGGRYPAVPLVENSLPQTREDTNHQRTQLYQQLVRSLAYISTFTRPDVARTHSVLARHLQNPGQKHVSAYIGLKQKVQVIVSFNLPMSTNYQDKLSMHLDAVVVGAGFSGIASLYRLRKAGLTVKAFEAGPRLGGVWHWNRYPGARVDGEYPFYQLNIPEVQQGWDWEFKFPDRKELAGYFDHLDKILGLSKDTYFNSEVTSVRYNVVEGQWTVKAGQRTATCKYLILAAGALHRAHRPDFPGLSNFAGQVYHTASWPENIDLYGKRVAVIGTGATGVQVIQELSKQVDYLLVCVRNPSYCLPMVQKRVSEEEKLATKPKLQEILAKCRNDPAGYFSAKKQGKVFDQTLEEREAYWEELWSQGGSHFASSNYSDILTDQAANLEIYNFWAKKTRAQMTDPVKMDIVAPLKPPYPFGAKRCVQAQDYYKCLNQANVEVISIQNSPISEFNRNGFVTEDGTQKNFDVLVLATGFDSFTGSLTTMGLQTKNGIDIQELWKDEVRTYLGVFVPGLPNAFLIYSPQAPTAWANGPTIIECQADIMLSTIQKLELMNAKSIEPKESAEAEWREELERLIEPRLSRHTKSWFNGGNIPGKKVQVLTYNGSFVLYEKTCWEALESWKGFDIVLND</sequence>
<comment type="caution">
    <text evidence="9">The sequence shown here is derived from an EMBL/GenBank/DDBJ whole genome shotgun (WGS) entry which is preliminary data.</text>
</comment>
<evidence type="ECO:0000313" key="9">
    <source>
        <dbReference type="EMBL" id="KAF7574074.1"/>
    </source>
</evidence>
<dbReference type="PANTHER" id="PTHR43098">
    <property type="entry name" value="L-ORNITHINE N(5)-MONOOXYGENASE-RELATED"/>
    <property type="match status" value="1"/>
</dbReference>
<dbReference type="AlphaFoldDB" id="A0A834VTJ1"/>